<dbReference type="InterPro" id="IPR018499">
    <property type="entry name" value="Tetraspanin/Peripherin"/>
</dbReference>
<evidence type="ECO:0000256" key="6">
    <source>
        <dbReference type="SAM" id="Phobius"/>
    </source>
</evidence>
<comment type="caution">
    <text evidence="7">The sequence shown here is derived from an EMBL/GenBank/DDBJ whole genome shotgun (WGS) entry which is preliminary data.</text>
</comment>
<evidence type="ECO:0000256" key="1">
    <source>
        <dbReference type="ARBA" id="ARBA00004141"/>
    </source>
</evidence>
<protein>
    <submittedName>
        <fullName evidence="7">Uncharacterized protein</fullName>
    </submittedName>
</protein>
<evidence type="ECO:0000256" key="5">
    <source>
        <dbReference type="SAM" id="MobiDB-lite"/>
    </source>
</evidence>
<proteinExistence type="predicted"/>
<reference evidence="7 8" key="1">
    <citation type="journal article" date="2024" name="bioRxiv">
        <title>A reference genome for Trichogramma kaykai: A tiny desert-dwelling parasitoid wasp with competing sex-ratio distorters.</title>
        <authorList>
            <person name="Culotta J."/>
            <person name="Lindsey A.R."/>
        </authorList>
    </citation>
    <scope>NUCLEOTIDE SEQUENCE [LARGE SCALE GENOMIC DNA]</scope>
    <source>
        <strain evidence="7 8">KSX58</strain>
    </source>
</reference>
<keyword evidence="3 6" id="KW-1133">Transmembrane helix</keyword>
<feature type="transmembrane region" description="Helical" evidence="6">
    <location>
        <begin position="85"/>
        <end position="108"/>
    </location>
</feature>
<dbReference type="EMBL" id="JBJJXI010000112">
    <property type="protein sequence ID" value="KAL3391107.1"/>
    <property type="molecule type" value="Genomic_DNA"/>
</dbReference>
<gene>
    <name evidence="7" type="ORF">TKK_014166</name>
</gene>
<dbReference type="SUPFAM" id="SSF48652">
    <property type="entry name" value="Tetraspanin"/>
    <property type="match status" value="1"/>
</dbReference>
<dbReference type="InterPro" id="IPR008952">
    <property type="entry name" value="Tetraspanin_EC2_sf"/>
</dbReference>
<evidence type="ECO:0000256" key="4">
    <source>
        <dbReference type="ARBA" id="ARBA00023136"/>
    </source>
</evidence>
<keyword evidence="4 6" id="KW-0472">Membrane</keyword>
<feature type="region of interest" description="Disordered" evidence="5">
    <location>
        <begin position="405"/>
        <end position="444"/>
    </location>
</feature>
<organism evidence="7 8">
    <name type="scientific">Trichogramma kaykai</name>
    <dbReference type="NCBI Taxonomy" id="54128"/>
    <lineage>
        <taxon>Eukaryota</taxon>
        <taxon>Metazoa</taxon>
        <taxon>Ecdysozoa</taxon>
        <taxon>Arthropoda</taxon>
        <taxon>Hexapoda</taxon>
        <taxon>Insecta</taxon>
        <taxon>Pterygota</taxon>
        <taxon>Neoptera</taxon>
        <taxon>Endopterygota</taxon>
        <taxon>Hymenoptera</taxon>
        <taxon>Apocrita</taxon>
        <taxon>Proctotrupomorpha</taxon>
        <taxon>Chalcidoidea</taxon>
        <taxon>Trichogrammatidae</taxon>
        <taxon>Trichogramma</taxon>
    </lineage>
</organism>
<keyword evidence="2 6" id="KW-0812">Transmembrane</keyword>
<sequence>MAILDAVESRVCCSGYNSDYATEYSPLSSGTECGGEGESPRRDWETRLGHGAALSLSILEIKRLLLLSLEMLIDSRPVRFAGALAPLLVSFCDVGLGFPVAVATLYALRRRRSCCGDDKDDDSAKDRLRRRICMLCLCVTLNVVTLVLIAVHVDTDASSLEKVFKMSMKFYSQEASHKLAVDDLQLDLECCGFSSYSDWFGVDWQEKIGTMYYADSEEEDDYPPAAVAADDSAIELEDEQTQRMDLQTVVGRGVPYSCCAKWILVPCASASPIDPRTLNQGGCAAAIAAIMLRLAVVGYLVTALVIFSQILLVLLLCRIVKKMTEEAYKSECSCWESSCPPSSDAYLSQRQSAKSSLRRYRKANRQRLLRLAASRGGSSKLLLPPSRYRRRQFFKSTTSLCTNDDAAPTSIFSNSEGESSATSPSSSREESTTANTDRGMMSCG</sequence>
<feature type="transmembrane region" description="Helical" evidence="6">
    <location>
        <begin position="296"/>
        <end position="320"/>
    </location>
</feature>
<dbReference type="Gene3D" id="1.10.1450.10">
    <property type="entry name" value="Tetraspanin"/>
    <property type="match status" value="1"/>
</dbReference>
<feature type="compositionally biased region" description="Low complexity" evidence="5">
    <location>
        <begin position="413"/>
        <end position="426"/>
    </location>
</feature>
<evidence type="ECO:0000256" key="3">
    <source>
        <dbReference type="ARBA" id="ARBA00022989"/>
    </source>
</evidence>
<evidence type="ECO:0000313" key="7">
    <source>
        <dbReference type="EMBL" id="KAL3391107.1"/>
    </source>
</evidence>
<dbReference type="AlphaFoldDB" id="A0ABD2WF10"/>
<name>A0ABD2WF10_9HYME</name>
<comment type="subcellular location">
    <subcellularLocation>
        <location evidence="1">Membrane</location>
        <topology evidence="1">Multi-pass membrane protein</topology>
    </subcellularLocation>
</comment>
<feature type="transmembrane region" description="Helical" evidence="6">
    <location>
        <begin position="132"/>
        <end position="153"/>
    </location>
</feature>
<accession>A0ABD2WF10</accession>
<evidence type="ECO:0000313" key="8">
    <source>
        <dbReference type="Proteomes" id="UP001627154"/>
    </source>
</evidence>
<evidence type="ECO:0000256" key="2">
    <source>
        <dbReference type="ARBA" id="ARBA00022692"/>
    </source>
</evidence>
<dbReference type="GO" id="GO:0016020">
    <property type="term" value="C:membrane"/>
    <property type="evidence" value="ECO:0007669"/>
    <property type="project" value="UniProtKB-SubCell"/>
</dbReference>
<dbReference type="Proteomes" id="UP001627154">
    <property type="component" value="Unassembled WGS sequence"/>
</dbReference>
<keyword evidence="8" id="KW-1185">Reference proteome</keyword>
<dbReference type="Pfam" id="PF00335">
    <property type="entry name" value="Tetraspanin"/>
    <property type="match status" value="1"/>
</dbReference>